<feature type="region of interest" description="Disordered" evidence="1">
    <location>
        <begin position="683"/>
        <end position="721"/>
    </location>
</feature>
<evidence type="ECO:0000313" key="3">
    <source>
        <dbReference type="Proteomes" id="UP001377567"/>
    </source>
</evidence>
<feature type="region of interest" description="Disordered" evidence="1">
    <location>
        <begin position="25"/>
        <end position="218"/>
    </location>
</feature>
<feature type="compositionally biased region" description="Low complexity" evidence="1">
    <location>
        <begin position="418"/>
        <end position="443"/>
    </location>
</feature>
<evidence type="ECO:0000313" key="2">
    <source>
        <dbReference type="EMBL" id="GMM54704.1"/>
    </source>
</evidence>
<feature type="compositionally biased region" description="Basic and acidic residues" evidence="1">
    <location>
        <begin position="743"/>
        <end position="754"/>
    </location>
</feature>
<feature type="compositionally biased region" description="Low complexity" evidence="1">
    <location>
        <begin position="62"/>
        <end position="87"/>
    </location>
</feature>
<sequence length="1016" mass="112409">MSGYSNAGGQAHQMHQMSAEAQMREGLLHGDMGEIDISKEVPLSMQRGDSAGEQMQGNASFQQSPQHYAQQQQQQYQQQQYQQQQQQSPMYGNNQGSQMYNSPPQQQTYSSPQQQMPQQQMGQQQMPQQQMGQQQMPQQQMGQQQMPQQQMGQQQMPQQQGYISPQQQRYTSPQQQRFTSPQQQKPYQRMQNYRNNQQMAAQHKKPQQAPQQEKKGFGNFFKGKGHQIGFNMGKLGAMGNSSRSNLRLGHGGGGGGGGGSDDEDGGDIVLDEPDSAIMTFDDITTITYKKGDKLGIVGDSTAPIIPTIVTKEGGNMNNTEYRKFMTNQKKTAYTAAAKHNQMMQQGGPQNMGPGMNPRAMSLQTNQNPYMQQQQQGPNPMYNSGNNGSMTNVRANTMTGGQPPRFMQMQGQPGGPGGNPQQPQMNRGPMNGNMQQMGGQVPPQHTMSLTSGSRPNMGNMNYQGGMQNNVAQGGMPRNGSPGGMQNNGSPGNMQPRDPNMMMQMGQQNFNANPNDDQYRTMSLQNNPMSRTQFQRDMNDSAHPSSTSSVPTTASSELNYHIGGTSTTSSSSDHIKSPLSKKVDWPEQPNVSAPQIDPSQSEPKAKLNVLQLSKPQQDELQERESQLSQRERDLIARERAIQEREAKANQEPTIVAAESVPAVPASAPDSDDLNLRPTSLLESGLKSLSLDENGRSTHDNRESATTYMSSFSNSPAQNRASGAQQGGLYQLQNSSDGREFVTAQDLHKRESFKSDEPETSSLTKTTTVNTVVEPSVNHLAIVESHSSTIRDEKRESQMSATTAVKAQLAGMGSNMDDTFEYKQDEGPVATEPLVLPTNDKPADILPTTLTSSKQEDDDFDFDNTRDPVYVDTADRNIKAIHITPEQLSILGQNKSLMRELTLMSSELGESIKREAILSEKLRNTEKSNPFNVAKAESTISLADFEDELRKKSSKILELIQSVNDERLKRFVAEEQVLLSEVNARPSTIELMEKIVELKDTIKSKDEELHGLREKLSEQ</sequence>
<dbReference type="AlphaFoldDB" id="A0AAV5RSZ1"/>
<feature type="compositionally biased region" description="Polar residues" evidence="1">
    <location>
        <begin position="88"/>
        <end position="101"/>
    </location>
</feature>
<protein>
    <submittedName>
        <fullName evidence="2">Epo1 protein</fullName>
    </submittedName>
</protein>
<gene>
    <name evidence="2" type="ORF">DAKH74_013200</name>
</gene>
<feature type="compositionally biased region" description="Polar residues" evidence="1">
    <location>
        <begin position="482"/>
        <end position="491"/>
    </location>
</feature>
<feature type="compositionally biased region" description="Polar residues" evidence="1">
    <location>
        <begin position="587"/>
        <end position="600"/>
    </location>
</feature>
<feature type="compositionally biased region" description="Basic and acidic residues" evidence="1">
    <location>
        <begin position="690"/>
        <end position="700"/>
    </location>
</feature>
<feature type="compositionally biased region" description="Low complexity" evidence="1">
    <location>
        <begin position="102"/>
        <end position="218"/>
    </location>
</feature>
<feature type="compositionally biased region" description="Gly residues" evidence="1">
    <location>
        <begin position="249"/>
        <end position="259"/>
    </location>
</feature>
<proteinExistence type="predicted"/>
<comment type="caution">
    <text evidence="2">The sequence shown here is derived from an EMBL/GenBank/DDBJ whole genome shotgun (WGS) entry which is preliminary data.</text>
</comment>
<feature type="compositionally biased region" description="Polar residues" evidence="1">
    <location>
        <begin position="444"/>
        <end position="453"/>
    </location>
</feature>
<feature type="region of interest" description="Disordered" evidence="1">
    <location>
        <begin position="533"/>
        <end position="600"/>
    </location>
</feature>
<feature type="compositionally biased region" description="Polar residues" evidence="1">
    <location>
        <begin position="701"/>
        <end position="721"/>
    </location>
</feature>
<dbReference type="Proteomes" id="UP001377567">
    <property type="component" value="Unassembled WGS sequence"/>
</dbReference>
<dbReference type="EMBL" id="BTGD01000003">
    <property type="protein sequence ID" value="GMM54704.1"/>
    <property type="molecule type" value="Genomic_DNA"/>
</dbReference>
<feature type="compositionally biased region" description="Low complexity" evidence="1">
    <location>
        <begin position="455"/>
        <end position="468"/>
    </location>
</feature>
<evidence type="ECO:0000256" key="1">
    <source>
        <dbReference type="SAM" id="MobiDB-lite"/>
    </source>
</evidence>
<organism evidence="2 3">
    <name type="scientific">Maudiozyma humilis</name>
    <name type="common">Sour dough yeast</name>
    <name type="synonym">Kazachstania humilis</name>
    <dbReference type="NCBI Taxonomy" id="51915"/>
    <lineage>
        <taxon>Eukaryota</taxon>
        <taxon>Fungi</taxon>
        <taxon>Dikarya</taxon>
        <taxon>Ascomycota</taxon>
        <taxon>Saccharomycotina</taxon>
        <taxon>Saccharomycetes</taxon>
        <taxon>Saccharomycetales</taxon>
        <taxon>Saccharomycetaceae</taxon>
        <taxon>Maudiozyma</taxon>
    </lineage>
</organism>
<feature type="region of interest" description="Disordered" evidence="1">
    <location>
        <begin position="241"/>
        <end position="266"/>
    </location>
</feature>
<keyword evidence="3" id="KW-1185">Reference proteome</keyword>
<feature type="compositionally biased region" description="Basic and acidic residues" evidence="1">
    <location>
        <begin position="571"/>
        <end position="583"/>
    </location>
</feature>
<reference evidence="2 3" key="1">
    <citation type="journal article" date="2023" name="Elife">
        <title>Identification of key yeast species and microbe-microbe interactions impacting larval growth of Drosophila in the wild.</title>
        <authorList>
            <person name="Mure A."/>
            <person name="Sugiura Y."/>
            <person name="Maeda R."/>
            <person name="Honda K."/>
            <person name="Sakurai N."/>
            <person name="Takahashi Y."/>
            <person name="Watada M."/>
            <person name="Katoh T."/>
            <person name="Gotoh A."/>
            <person name="Gotoh Y."/>
            <person name="Taniguchi I."/>
            <person name="Nakamura K."/>
            <person name="Hayashi T."/>
            <person name="Katayama T."/>
            <person name="Uemura T."/>
            <person name="Hattori Y."/>
        </authorList>
    </citation>
    <scope>NUCLEOTIDE SEQUENCE [LARGE SCALE GENOMIC DNA]</scope>
    <source>
        <strain evidence="2 3">KH-74</strain>
    </source>
</reference>
<feature type="region of interest" description="Disordered" evidence="1">
    <location>
        <begin position="406"/>
        <end position="494"/>
    </location>
</feature>
<feature type="compositionally biased region" description="Low complexity" evidence="1">
    <location>
        <begin position="539"/>
        <end position="554"/>
    </location>
</feature>
<name>A0AAV5RSZ1_MAUHU</name>
<accession>A0AAV5RSZ1</accession>
<feature type="compositionally biased region" description="Basic and acidic residues" evidence="1">
    <location>
        <begin position="25"/>
        <end position="39"/>
    </location>
</feature>
<feature type="region of interest" description="Disordered" evidence="1">
    <location>
        <begin position="743"/>
        <end position="762"/>
    </location>
</feature>